<dbReference type="AlphaFoldDB" id="A0A835TQF5"/>
<proteinExistence type="predicted"/>
<feature type="compositionally biased region" description="Pro residues" evidence="1">
    <location>
        <begin position="208"/>
        <end position="228"/>
    </location>
</feature>
<dbReference type="InterPro" id="IPR014044">
    <property type="entry name" value="CAP_dom"/>
</dbReference>
<dbReference type="PRINTS" id="PR00837">
    <property type="entry name" value="V5TPXLIKE"/>
</dbReference>
<dbReference type="EMBL" id="JAEHOC010000003">
    <property type="protein sequence ID" value="KAG2443415.1"/>
    <property type="molecule type" value="Genomic_DNA"/>
</dbReference>
<gene>
    <name evidence="3" type="ORF">HXX76_001773</name>
</gene>
<dbReference type="SMART" id="SM00198">
    <property type="entry name" value="SCP"/>
    <property type="match status" value="1"/>
</dbReference>
<organism evidence="3 4">
    <name type="scientific">Chlamydomonas incerta</name>
    <dbReference type="NCBI Taxonomy" id="51695"/>
    <lineage>
        <taxon>Eukaryota</taxon>
        <taxon>Viridiplantae</taxon>
        <taxon>Chlorophyta</taxon>
        <taxon>core chlorophytes</taxon>
        <taxon>Chlorophyceae</taxon>
        <taxon>CS clade</taxon>
        <taxon>Chlamydomonadales</taxon>
        <taxon>Chlamydomonadaceae</taxon>
        <taxon>Chlamydomonas</taxon>
    </lineage>
</organism>
<sequence length="402" mass="41455">MSSRRLLRHEAEASPPSSPPQPPSPSPSAPAPPATPPIPPAPPSPPPAPPSPPSPPPVPPSPPSPPPAPPSPPSPSPVPPSPPSPPPVPPSPPSPPSPPPLPPSPPSPPPAPPSPPSPPPEPPSPPPDPPADPAPRRSSARGLRSPPSPAAPDPPALPAPPRSPEQRSGRKRLPINAERGTTRPSPSPDGTTTDTVDNSSSEGERSSPSPPRPPSPRPPRPPPQPPTPATSNAANFLMAGGKCLDAQTTLDYANRYRAAHQAPALQWSSSLAATAQSYADKLAAQGCDTKMEHSGAPGELLYWETGGDMFCRFAVIDWYGESMVYDFTPTPFTDNVVLTENDTSHFTQLVWRSTSSVGCGVQRSTSGGFSPCTYVVCRFSPAGNLADDSAFVANVLPKTSSG</sequence>
<dbReference type="OrthoDB" id="337038at2759"/>
<evidence type="ECO:0000256" key="1">
    <source>
        <dbReference type="SAM" id="MobiDB-lite"/>
    </source>
</evidence>
<comment type="caution">
    <text evidence="3">The sequence shown here is derived from an EMBL/GenBank/DDBJ whole genome shotgun (WGS) entry which is preliminary data.</text>
</comment>
<evidence type="ECO:0000313" key="4">
    <source>
        <dbReference type="Proteomes" id="UP000650467"/>
    </source>
</evidence>
<accession>A0A835TQF5</accession>
<dbReference type="InterPro" id="IPR035940">
    <property type="entry name" value="CAP_sf"/>
</dbReference>
<feature type="domain" description="SCP" evidence="2">
    <location>
        <begin position="244"/>
        <end position="387"/>
    </location>
</feature>
<dbReference type="SUPFAM" id="SSF55797">
    <property type="entry name" value="PR-1-like"/>
    <property type="match status" value="1"/>
</dbReference>
<protein>
    <recommendedName>
        <fullName evidence="2">SCP domain-containing protein</fullName>
    </recommendedName>
</protein>
<dbReference type="InterPro" id="IPR001283">
    <property type="entry name" value="CRISP-related"/>
</dbReference>
<dbReference type="Pfam" id="PF00188">
    <property type="entry name" value="CAP"/>
    <property type="match status" value="1"/>
</dbReference>
<dbReference type="PANTHER" id="PTHR10334">
    <property type="entry name" value="CYSTEINE-RICH SECRETORY PROTEIN-RELATED"/>
    <property type="match status" value="1"/>
</dbReference>
<evidence type="ECO:0000259" key="2">
    <source>
        <dbReference type="SMART" id="SM00198"/>
    </source>
</evidence>
<feature type="compositionally biased region" description="Pro residues" evidence="1">
    <location>
        <begin position="146"/>
        <end position="163"/>
    </location>
</feature>
<dbReference type="Gene3D" id="3.40.33.10">
    <property type="entry name" value="CAP"/>
    <property type="match status" value="1"/>
</dbReference>
<dbReference type="InterPro" id="IPR034113">
    <property type="entry name" value="SCP_GAPR1-like"/>
</dbReference>
<feature type="region of interest" description="Disordered" evidence="1">
    <location>
        <begin position="1"/>
        <end position="233"/>
    </location>
</feature>
<feature type="compositionally biased region" description="Pro residues" evidence="1">
    <location>
        <begin position="16"/>
        <end position="133"/>
    </location>
</feature>
<dbReference type="CDD" id="cd05382">
    <property type="entry name" value="CAP_GAPR1-like"/>
    <property type="match status" value="1"/>
</dbReference>
<keyword evidence="4" id="KW-1185">Reference proteome</keyword>
<dbReference type="Proteomes" id="UP000650467">
    <property type="component" value="Unassembled WGS sequence"/>
</dbReference>
<evidence type="ECO:0000313" key="3">
    <source>
        <dbReference type="EMBL" id="KAG2443415.1"/>
    </source>
</evidence>
<feature type="compositionally biased region" description="Low complexity" evidence="1">
    <location>
        <begin position="182"/>
        <end position="195"/>
    </location>
</feature>
<reference evidence="3" key="1">
    <citation type="journal article" date="2020" name="bioRxiv">
        <title>Comparative genomics of Chlamydomonas.</title>
        <authorList>
            <person name="Craig R.J."/>
            <person name="Hasan A.R."/>
            <person name="Ness R.W."/>
            <person name="Keightley P.D."/>
        </authorList>
    </citation>
    <scope>NUCLEOTIDE SEQUENCE</scope>
    <source>
        <strain evidence="3">SAG 7.73</strain>
    </source>
</reference>
<name>A0A835TQF5_CHLIN</name>